<evidence type="ECO:0008006" key="3">
    <source>
        <dbReference type="Google" id="ProtNLM"/>
    </source>
</evidence>
<reference evidence="2" key="1">
    <citation type="submission" date="2019-08" db="EMBL/GenBank/DDBJ databases">
        <authorList>
            <person name="Kucharzyk K."/>
            <person name="Murdoch R.W."/>
            <person name="Higgins S."/>
            <person name="Loffler F."/>
        </authorList>
    </citation>
    <scope>NUCLEOTIDE SEQUENCE</scope>
</reference>
<evidence type="ECO:0000256" key="1">
    <source>
        <dbReference type="SAM" id="MobiDB-lite"/>
    </source>
</evidence>
<feature type="region of interest" description="Disordered" evidence="1">
    <location>
        <begin position="198"/>
        <end position="241"/>
    </location>
</feature>
<sequence>MRHVGEARVVPLEGDGHRLGRPVAVLGDDDVGLTDAVGLVLVVVVVAVDEDDYVRVLLQRAGLSQVGHRGALVVALLRVSVQLRDRDHRQLQFLGEQLHLPGELGHLQLAGLDLLTGAHQLQVVENDQLEVVLLLEPAGLGADLHHRQVGGVVHVQRGRPDQAGLAGHPVPLVAGHGALTHVGQRHRRLRREHAHGDLGLAHLEGEDARGQPVLDRRGPTDVQPQGRLAHTRPCGNDHHLP</sequence>
<dbReference type="EMBL" id="VSSQ01007622">
    <property type="protein sequence ID" value="MPM36485.1"/>
    <property type="molecule type" value="Genomic_DNA"/>
</dbReference>
<evidence type="ECO:0000313" key="2">
    <source>
        <dbReference type="EMBL" id="MPM36485.1"/>
    </source>
</evidence>
<protein>
    <recommendedName>
        <fullName evidence="3">NAD-specific glutamate dehydrogenase</fullName>
    </recommendedName>
</protein>
<comment type="caution">
    <text evidence="2">The sequence shown here is derived from an EMBL/GenBank/DDBJ whole genome shotgun (WGS) entry which is preliminary data.</text>
</comment>
<gene>
    <name evidence="2" type="ORF">SDC9_83083</name>
</gene>
<feature type="compositionally biased region" description="Basic and acidic residues" evidence="1">
    <location>
        <begin position="203"/>
        <end position="219"/>
    </location>
</feature>
<dbReference type="AlphaFoldDB" id="A0A644Z6H4"/>
<name>A0A644Z6H4_9ZZZZ</name>
<accession>A0A644Z6H4</accession>
<organism evidence="2">
    <name type="scientific">bioreactor metagenome</name>
    <dbReference type="NCBI Taxonomy" id="1076179"/>
    <lineage>
        <taxon>unclassified sequences</taxon>
        <taxon>metagenomes</taxon>
        <taxon>ecological metagenomes</taxon>
    </lineage>
</organism>
<proteinExistence type="predicted"/>